<evidence type="ECO:0000313" key="1">
    <source>
        <dbReference type="EMBL" id="MDJ1185893.1"/>
    </source>
</evidence>
<proteinExistence type="predicted"/>
<comment type="caution">
    <text evidence="1">The sequence shown here is derived from an EMBL/GenBank/DDBJ whole genome shotgun (WGS) entry which is preliminary data.</text>
</comment>
<reference evidence="1 2" key="1">
    <citation type="submission" date="2023-01" db="EMBL/GenBank/DDBJ databases">
        <title>Novel diversity within Roseofilum (Cyanobacteria; Desertifilaceae) from marine benthic mats with descriptions of four novel species.</title>
        <authorList>
            <person name="Wang Y."/>
            <person name="Berthold D.E."/>
            <person name="Hu J."/>
            <person name="Lefler F.W."/>
            <person name="Laughinghouse H.D. IV."/>
        </authorList>
    </citation>
    <scope>NUCLEOTIDE SEQUENCE [LARGE SCALE GENOMIC DNA]</scope>
    <source>
        <strain evidence="1 2">BLCC-M143</strain>
    </source>
</reference>
<dbReference type="RefSeq" id="WP_283760528.1">
    <property type="nucleotide sequence ID" value="NZ_JAQOSQ010000060.1"/>
</dbReference>
<accession>A0ABT7C355</accession>
<dbReference type="Proteomes" id="UP001232992">
    <property type="component" value="Unassembled WGS sequence"/>
</dbReference>
<organism evidence="1 2">
    <name type="scientific">Roseofilum casamattae BLCC-M143</name>
    <dbReference type="NCBI Taxonomy" id="3022442"/>
    <lineage>
        <taxon>Bacteria</taxon>
        <taxon>Bacillati</taxon>
        <taxon>Cyanobacteriota</taxon>
        <taxon>Cyanophyceae</taxon>
        <taxon>Desertifilales</taxon>
        <taxon>Desertifilaceae</taxon>
        <taxon>Roseofilum</taxon>
        <taxon>Roseofilum casamattae</taxon>
    </lineage>
</organism>
<sequence length="157" mass="17113">MGIINTGQNSGLSLNAGHLILTVTGSGGEEAKLELKELVPSLGLGNFGGSSSQESINVASSGKGLVFLDPLPLNPIAVKIAKQPSFYRDSDDYQVWYGGNIQVFRWDREPNGDRNGAKWQANVNPANGSYLLLEPTDTQRYFTFTTKNWDTDTWDTA</sequence>
<name>A0ABT7C355_9CYAN</name>
<keyword evidence="2" id="KW-1185">Reference proteome</keyword>
<gene>
    <name evidence="1" type="ORF">PMH09_22180</name>
</gene>
<dbReference type="EMBL" id="JAQOSQ010000060">
    <property type="protein sequence ID" value="MDJ1185893.1"/>
    <property type="molecule type" value="Genomic_DNA"/>
</dbReference>
<evidence type="ECO:0000313" key="2">
    <source>
        <dbReference type="Proteomes" id="UP001232992"/>
    </source>
</evidence>
<protein>
    <submittedName>
        <fullName evidence="1">Uncharacterized protein</fullName>
    </submittedName>
</protein>